<reference evidence="2" key="1">
    <citation type="journal article" date="2021" name="Open Biol.">
        <title>Shared evolutionary footprints suggest mitochondrial oxidative damage underlies multiple complex I losses in fungi.</title>
        <authorList>
            <person name="Schikora-Tamarit M.A."/>
            <person name="Marcet-Houben M."/>
            <person name="Nosek J."/>
            <person name="Gabaldon T."/>
        </authorList>
    </citation>
    <scope>NUCLEOTIDE SEQUENCE</scope>
    <source>
        <strain evidence="2">NCAIM Y.01608</strain>
    </source>
</reference>
<organism evidence="2 3">
    <name type="scientific">Ogataea polymorpha</name>
    <dbReference type="NCBI Taxonomy" id="460523"/>
    <lineage>
        <taxon>Eukaryota</taxon>
        <taxon>Fungi</taxon>
        <taxon>Dikarya</taxon>
        <taxon>Ascomycota</taxon>
        <taxon>Saccharomycotina</taxon>
        <taxon>Pichiomycetes</taxon>
        <taxon>Pichiales</taxon>
        <taxon>Pichiaceae</taxon>
        <taxon>Ogataea</taxon>
    </lineage>
</organism>
<accession>A0A9P8T3E2</accession>
<comment type="caution">
    <text evidence="2">The sequence shown here is derived from an EMBL/GenBank/DDBJ whole genome shotgun (WGS) entry which is preliminary data.</text>
</comment>
<sequence>MLLARLRAQVSRQSSSSSSGNASMNSLYDRKKSTRDCWLLKTNSHSLPLGVVVQSLGTHFTANTGLLVSSEWHHLVEVVVSVDPDRAGLKLVGDVGGGVERLGVDTSSKSVLGVVSQLDHLVGGLEWRDHGKWSKDLLLVCSHVWGHVGKDRWLDEESLVAQSLTSGDESTSFLVGDVDVAENLVQLHLGSLGTLESGQIEWVTHLERLCSSFEFPEDLLVNTLLDKHSGSGRAHLSGVVEDTGNEGADGGLDVSVVKHNVGRLSSKLQGHLLEVGVGSNLHDVSSSCGGAGEGKLLDLRVAGNGISRDLTESGHDVHHSGWDSGLLDELRSVQGRQWRALGRLQHHSVTCSQSRTNLPGPHQKREVPWDDLATHSNRLSLGVSVVGIARVDVLAGQLVGPASARSDVVDHERHVTLGQLQSLTVVERLNCGEGILVSLEQLGQVPQGLATNSRVGGAPRTLEGLLCGVDSNIDVLLSGLVNVADLLLGGGVDHLKRFVLFGRNKLVVDKQTGRLLIGLSVRQRHSGGQRVAMNAGGSVFILRPLNLCSSAPDDLLDGPRALPPMKLLHG</sequence>
<keyword evidence="3" id="KW-1185">Reference proteome</keyword>
<gene>
    <name evidence="2" type="ORF">OGATHE_003436</name>
</gene>
<evidence type="ECO:0000313" key="2">
    <source>
        <dbReference type="EMBL" id="KAH3664621.1"/>
    </source>
</evidence>
<dbReference type="Proteomes" id="UP000788993">
    <property type="component" value="Unassembled WGS sequence"/>
</dbReference>
<feature type="region of interest" description="Disordered" evidence="1">
    <location>
        <begin position="6"/>
        <end position="26"/>
    </location>
</feature>
<proteinExistence type="predicted"/>
<evidence type="ECO:0000256" key="1">
    <source>
        <dbReference type="SAM" id="MobiDB-lite"/>
    </source>
</evidence>
<reference evidence="2" key="2">
    <citation type="submission" date="2021-01" db="EMBL/GenBank/DDBJ databases">
        <authorList>
            <person name="Schikora-Tamarit M.A."/>
        </authorList>
    </citation>
    <scope>NUCLEOTIDE SEQUENCE</scope>
    <source>
        <strain evidence="2">NCAIM Y.01608</strain>
    </source>
</reference>
<feature type="compositionally biased region" description="Low complexity" evidence="1">
    <location>
        <begin position="7"/>
        <end position="26"/>
    </location>
</feature>
<evidence type="ECO:0000313" key="3">
    <source>
        <dbReference type="Proteomes" id="UP000788993"/>
    </source>
</evidence>
<protein>
    <submittedName>
        <fullName evidence="2">Uncharacterized protein</fullName>
    </submittedName>
</protein>
<dbReference type="AlphaFoldDB" id="A0A9P8T3E2"/>
<dbReference type="EMBL" id="JAEUBD010001178">
    <property type="protein sequence ID" value="KAH3664621.1"/>
    <property type="molecule type" value="Genomic_DNA"/>
</dbReference>
<name>A0A9P8T3E2_9ASCO</name>